<dbReference type="PANTHER" id="PTHR37305">
    <property type="entry name" value="INTEGRAL MEMBRANE PROTEIN-RELATED"/>
    <property type="match status" value="1"/>
</dbReference>
<dbReference type="Proteomes" id="UP000239250">
    <property type="component" value="Chromosome"/>
</dbReference>
<dbReference type="GO" id="GO:0140359">
    <property type="term" value="F:ABC-type transporter activity"/>
    <property type="evidence" value="ECO:0007669"/>
    <property type="project" value="InterPro"/>
</dbReference>
<feature type="transmembrane region" description="Helical" evidence="1">
    <location>
        <begin position="62"/>
        <end position="89"/>
    </location>
</feature>
<keyword evidence="1" id="KW-0812">Transmembrane</keyword>
<dbReference type="PANTHER" id="PTHR37305:SF1">
    <property type="entry name" value="MEMBRANE PROTEIN"/>
    <property type="match status" value="1"/>
</dbReference>
<feature type="transmembrane region" description="Helical" evidence="1">
    <location>
        <begin position="121"/>
        <end position="144"/>
    </location>
</feature>
<reference evidence="3" key="1">
    <citation type="submission" date="2018-02" db="EMBL/GenBank/DDBJ databases">
        <title>Firefly genomes illuminate parallel origins of bioluminescence in beetles.</title>
        <authorList>
            <person name="Fallon T.R."/>
            <person name="Lower S.E.S."/>
            <person name="Behringer M."/>
            <person name="Weng J.-K."/>
        </authorList>
    </citation>
    <scope>NUCLEOTIDE SEQUENCE [LARGE SCALE GENOMIC DNA]</scope>
</reference>
<protein>
    <recommendedName>
        <fullName evidence="4">ABC transporter permease</fullName>
    </recommendedName>
</protein>
<keyword evidence="1" id="KW-0472">Membrane</keyword>
<dbReference type="EMBL" id="CP027019">
    <property type="protein sequence ID" value="AVP49760.1"/>
    <property type="molecule type" value="Genomic_DNA"/>
</dbReference>
<evidence type="ECO:0008006" key="4">
    <source>
        <dbReference type="Google" id="ProtNLM"/>
    </source>
</evidence>
<evidence type="ECO:0000313" key="3">
    <source>
        <dbReference type="Proteomes" id="UP000239250"/>
    </source>
</evidence>
<evidence type="ECO:0000313" key="2">
    <source>
        <dbReference type="EMBL" id="AVP49760.1"/>
    </source>
</evidence>
<dbReference type="GO" id="GO:0005886">
    <property type="term" value="C:plasma membrane"/>
    <property type="evidence" value="ECO:0007669"/>
    <property type="project" value="UniProtKB-SubCell"/>
</dbReference>
<proteinExistence type="predicted"/>
<name>A0A2S0NL72_9MOLU</name>
<accession>A0A2S0NL72</accession>
<dbReference type="RefSeq" id="WP_303662300.1">
    <property type="nucleotide sequence ID" value="NZ_CP027019.1"/>
</dbReference>
<keyword evidence="1" id="KW-1133">Transmembrane helix</keyword>
<feature type="transmembrane region" description="Helical" evidence="1">
    <location>
        <begin position="21"/>
        <end position="42"/>
    </location>
</feature>
<feature type="transmembrane region" description="Helical" evidence="1">
    <location>
        <begin position="156"/>
        <end position="178"/>
    </location>
</feature>
<evidence type="ECO:0000256" key="1">
    <source>
        <dbReference type="SAM" id="Phobius"/>
    </source>
</evidence>
<feature type="transmembrane region" description="Helical" evidence="1">
    <location>
        <begin position="190"/>
        <end position="208"/>
    </location>
</feature>
<dbReference type="AlphaFoldDB" id="A0A2S0NL72"/>
<organism evidence="2 3">
    <name type="scientific">Williamsoniiplasma luminosum</name>
    <dbReference type="NCBI Taxonomy" id="214888"/>
    <lineage>
        <taxon>Bacteria</taxon>
        <taxon>Bacillati</taxon>
        <taxon>Mycoplasmatota</taxon>
        <taxon>Mollicutes</taxon>
        <taxon>Entomoplasmatales</taxon>
        <taxon>Williamsoniiplasma</taxon>
    </lineage>
</organism>
<gene>
    <name evidence="2" type="ORF">C5T88_04295</name>
</gene>
<feature type="transmembrane region" description="Helical" evidence="1">
    <location>
        <begin position="243"/>
        <end position="268"/>
    </location>
</feature>
<sequence length="275" mass="31182">MKQLNPFLPNLKIINCHLKSNWKSLLIGGIVWLLFVNVWLFLFATQLNPKHVISIVFPGNDFSYSVLGVLNQITMYSVVVFSIISSVMVHHVIGREIRKGEITVWMASPISRNKIIVSKIVFIWCVNLIIIAPSFIPILIYAGIAVDAGQNFGDLIAQLLTMILFVLMISTLFAFIALMCSNMGRVTGMIHAGIILYMIVFTALGFLGQEWSKYFQYINLKSLLVWVYNSDPYNHVQLYRENLGWVIGSMFINIALISGLTYLSSFIFKRKDLMG</sequence>